<organism evidence="3">
    <name type="scientific">Oikopleura dioica</name>
    <name type="common">Tunicate</name>
    <dbReference type="NCBI Taxonomy" id="34765"/>
    <lineage>
        <taxon>Eukaryota</taxon>
        <taxon>Metazoa</taxon>
        <taxon>Chordata</taxon>
        <taxon>Tunicata</taxon>
        <taxon>Appendicularia</taxon>
        <taxon>Copelata</taxon>
        <taxon>Oikopleuridae</taxon>
        <taxon>Oikopleura</taxon>
    </lineage>
</organism>
<dbReference type="PROSITE" id="PS51391">
    <property type="entry name" value="CID"/>
    <property type="match status" value="1"/>
</dbReference>
<dbReference type="Gene3D" id="6.10.250.2560">
    <property type="match status" value="1"/>
</dbReference>
<feature type="compositionally biased region" description="Polar residues" evidence="1">
    <location>
        <begin position="436"/>
        <end position="453"/>
    </location>
</feature>
<dbReference type="PANTHER" id="PTHR12460:SF40">
    <property type="entry name" value="REGULATION OF NUCLEAR PRE-MRNA DOMAIN-CONTAINING PROTEIN 2"/>
    <property type="match status" value="1"/>
</dbReference>
<accession>E4X5H6</accession>
<dbReference type="GO" id="GO:0031124">
    <property type="term" value="P:mRNA 3'-end processing"/>
    <property type="evidence" value="ECO:0007669"/>
    <property type="project" value="TreeGrafter"/>
</dbReference>
<proteinExistence type="predicted"/>
<dbReference type="SUPFAM" id="SSF48464">
    <property type="entry name" value="ENTH/VHS domain"/>
    <property type="match status" value="1"/>
</dbReference>
<keyword evidence="4" id="KW-1185">Reference proteome</keyword>
<dbReference type="OrthoDB" id="10069473at2759"/>
<sequence>MLSTDVLKRKVAAVTNTQASINKLSTWIIDNKNDASQVTEFWLSQLQKSDNDHRLTLLYVANDVIQNCRKRGSEFKDLSEIWKEVMPRAFDYFAHDAIRSGVDKVLSVWESRSIMDAERVALLKEKLDNPTLQNGGESPSSGEPREFVYTDLVEAIKEYSKCENELKLKKELLESSGIEGSDPDQLLEKVKERGHGHRARQELEQWTQLLLEYVSLQETAIERRRTLLAVLDKSSGFYETQFREVTTVLKAYKDYQERIISQKRRCQAMMKSKFPEKADNLTPVQSPKRSPELTIPIMVPVTQPAEMTDSPSSSEDEALPNSLASFFAPKETPSSSNLSAAGSSGDLDSRLANILNPQASQQTPTSRPRARASRWDTGDTAAVHENAASLPPPQILHQPHVTPAPNAYQNDFNGSVPDWQAPKPVQNQFEMPASWGSPQKSYAQNNGQPSSMNPRGGYSGGPQRGRGGFAPRTPQGQRPPRPHFHSEGPYGRGRGGPRGGRGFFTPRGDRGMRRFR</sequence>
<feature type="compositionally biased region" description="Polar residues" evidence="1">
    <location>
        <begin position="355"/>
        <end position="366"/>
    </location>
</feature>
<reference evidence="3" key="1">
    <citation type="journal article" date="2010" name="Science">
        <title>Plasticity of animal genome architecture unmasked by rapid evolution of a pelagic tunicate.</title>
        <authorList>
            <person name="Denoeud F."/>
            <person name="Henriet S."/>
            <person name="Mungpakdee S."/>
            <person name="Aury J.M."/>
            <person name="Da Silva C."/>
            <person name="Brinkmann H."/>
            <person name="Mikhaleva J."/>
            <person name="Olsen L.C."/>
            <person name="Jubin C."/>
            <person name="Canestro C."/>
            <person name="Bouquet J.M."/>
            <person name="Danks G."/>
            <person name="Poulain J."/>
            <person name="Campsteijn C."/>
            <person name="Adamski M."/>
            <person name="Cross I."/>
            <person name="Yadetie F."/>
            <person name="Muffato M."/>
            <person name="Louis A."/>
            <person name="Butcher S."/>
            <person name="Tsagkogeorga G."/>
            <person name="Konrad A."/>
            <person name="Singh S."/>
            <person name="Jensen M.F."/>
            <person name="Cong E.H."/>
            <person name="Eikeseth-Otteraa H."/>
            <person name="Noel B."/>
            <person name="Anthouard V."/>
            <person name="Porcel B.M."/>
            <person name="Kachouri-Lafond R."/>
            <person name="Nishino A."/>
            <person name="Ugolini M."/>
            <person name="Chourrout P."/>
            <person name="Nishida H."/>
            <person name="Aasland R."/>
            <person name="Huzurbazar S."/>
            <person name="Westhof E."/>
            <person name="Delsuc F."/>
            <person name="Lehrach H."/>
            <person name="Reinhardt R."/>
            <person name="Weissenbach J."/>
            <person name="Roy S.W."/>
            <person name="Artiguenave F."/>
            <person name="Postlethwait J.H."/>
            <person name="Manak J.R."/>
            <person name="Thompson E.M."/>
            <person name="Jaillon O."/>
            <person name="Du Pasquier L."/>
            <person name="Boudinot P."/>
            <person name="Liberles D.A."/>
            <person name="Volff J.N."/>
            <person name="Philippe H."/>
            <person name="Lenhard B."/>
            <person name="Roest Crollius H."/>
            <person name="Wincker P."/>
            <person name="Chourrout D."/>
        </authorList>
    </citation>
    <scope>NUCLEOTIDE SEQUENCE [LARGE SCALE GENOMIC DNA]</scope>
</reference>
<dbReference type="Pfam" id="PF04818">
    <property type="entry name" value="CID"/>
    <property type="match status" value="1"/>
</dbReference>
<dbReference type="AlphaFoldDB" id="E4X5H6"/>
<name>E4X5H6_OIKDI</name>
<feature type="region of interest" description="Disordered" evidence="1">
    <location>
        <begin position="274"/>
        <end position="294"/>
    </location>
</feature>
<dbReference type="PANTHER" id="PTHR12460">
    <property type="entry name" value="CYCLIN-DEPENDENT KINASE INHIBITOR-RELATED PROTEIN"/>
    <property type="match status" value="1"/>
</dbReference>
<dbReference type="CDD" id="cd16981">
    <property type="entry name" value="CID_RPRD_like"/>
    <property type="match status" value="1"/>
</dbReference>
<dbReference type="InterPro" id="IPR008942">
    <property type="entry name" value="ENTH_VHS"/>
</dbReference>
<feature type="domain" description="CID" evidence="2">
    <location>
        <begin position="1"/>
        <end position="131"/>
    </location>
</feature>
<feature type="compositionally biased region" description="Low complexity" evidence="1">
    <location>
        <begin position="469"/>
        <end position="478"/>
    </location>
</feature>
<gene>
    <name evidence="3" type="ORF">GSOID_T00002412001</name>
</gene>
<feature type="compositionally biased region" description="Low complexity" evidence="1">
    <location>
        <begin position="334"/>
        <end position="345"/>
    </location>
</feature>
<dbReference type="SMART" id="SM00582">
    <property type="entry name" value="RPR"/>
    <property type="match status" value="1"/>
</dbReference>
<feature type="compositionally biased region" description="Gly residues" evidence="1">
    <location>
        <begin position="490"/>
        <end position="502"/>
    </location>
</feature>
<feature type="compositionally biased region" description="Basic and acidic residues" evidence="1">
    <location>
        <begin position="507"/>
        <end position="516"/>
    </location>
</feature>
<evidence type="ECO:0000256" key="1">
    <source>
        <dbReference type="SAM" id="MobiDB-lite"/>
    </source>
</evidence>
<dbReference type="GO" id="GO:0000993">
    <property type="term" value="F:RNA polymerase II complex binding"/>
    <property type="evidence" value="ECO:0007669"/>
    <property type="project" value="TreeGrafter"/>
</dbReference>
<dbReference type="Gene3D" id="1.25.40.90">
    <property type="match status" value="1"/>
</dbReference>
<dbReference type="InParanoid" id="E4X5H6"/>
<evidence type="ECO:0000313" key="3">
    <source>
        <dbReference type="EMBL" id="CBY18545.1"/>
    </source>
</evidence>
<feature type="compositionally biased region" description="Gly residues" evidence="1">
    <location>
        <begin position="457"/>
        <end position="468"/>
    </location>
</feature>
<evidence type="ECO:0000313" key="4">
    <source>
        <dbReference type="Proteomes" id="UP000001307"/>
    </source>
</evidence>
<protein>
    <recommendedName>
        <fullName evidence="2">CID domain-containing protein</fullName>
    </recommendedName>
</protein>
<feature type="region of interest" description="Disordered" evidence="1">
    <location>
        <begin position="327"/>
        <end position="377"/>
    </location>
</feature>
<evidence type="ECO:0000259" key="2">
    <source>
        <dbReference type="PROSITE" id="PS51391"/>
    </source>
</evidence>
<dbReference type="Proteomes" id="UP000001307">
    <property type="component" value="Unassembled WGS sequence"/>
</dbReference>
<feature type="region of interest" description="Disordered" evidence="1">
    <location>
        <begin position="401"/>
        <end position="516"/>
    </location>
</feature>
<dbReference type="InterPro" id="IPR006569">
    <property type="entry name" value="CID_dom"/>
</dbReference>
<dbReference type="EMBL" id="FN653025">
    <property type="protein sequence ID" value="CBY18545.1"/>
    <property type="molecule type" value="Genomic_DNA"/>
</dbReference>